<comment type="similarity">
    <text evidence="2">Belongs to the zinc-containing alcohol dehydrogenase family.</text>
</comment>
<keyword evidence="4" id="KW-0862">Zinc</keyword>
<evidence type="ECO:0000313" key="6">
    <source>
        <dbReference type="EMBL" id="KAJ7672648.1"/>
    </source>
</evidence>
<dbReference type="InterPro" id="IPR013149">
    <property type="entry name" value="ADH-like_C"/>
</dbReference>
<sequence length="254" mass="27059">MKAFVFAGKGQPIIEERPRPTLLMPTDAIVKMTMTSICVPICTFSSITSCSSYEFCRKGIPSHCVDGGWILGNTIDGTQAYYTRIPRGFQSEQVMCSDVLPTGFECEVLNGRVQPGSTVAVIGGGPVGLGALLTAQLYSPFNLIMIDLDANRLKAAETQGATHCVVSGPNTIKKVVKLTGGRGVDTAIEAVGVPATFQLCQDLVTVRGTIVNLGVHGCKVDLHLENLWDRNISTFAEMSNAYSTFGAAAEHNAL</sequence>
<keyword evidence="7" id="KW-1185">Reference proteome</keyword>
<dbReference type="AlphaFoldDB" id="A0AAD7D035"/>
<accession>A0AAD7D035</accession>
<evidence type="ECO:0000256" key="1">
    <source>
        <dbReference type="ARBA" id="ARBA00001947"/>
    </source>
</evidence>
<dbReference type="SUPFAM" id="SSF51735">
    <property type="entry name" value="NAD(P)-binding Rossmann-fold domains"/>
    <property type="match status" value="1"/>
</dbReference>
<keyword evidence="3" id="KW-0479">Metal-binding</keyword>
<reference evidence="6" key="1">
    <citation type="submission" date="2023-03" db="EMBL/GenBank/DDBJ databases">
        <title>Massive genome expansion in bonnet fungi (Mycena s.s.) driven by repeated elements and novel gene families across ecological guilds.</title>
        <authorList>
            <consortium name="Lawrence Berkeley National Laboratory"/>
            <person name="Harder C.B."/>
            <person name="Miyauchi S."/>
            <person name="Viragh M."/>
            <person name="Kuo A."/>
            <person name="Thoen E."/>
            <person name="Andreopoulos B."/>
            <person name="Lu D."/>
            <person name="Skrede I."/>
            <person name="Drula E."/>
            <person name="Henrissat B."/>
            <person name="Morin E."/>
            <person name="Kohler A."/>
            <person name="Barry K."/>
            <person name="LaButti K."/>
            <person name="Morin E."/>
            <person name="Salamov A."/>
            <person name="Lipzen A."/>
            <person name="Mereny Z."/>
            <person name="Hegedus B."/>
            <person name="Baldrian P."/>
            <person name="Stursova M."/>
            <person name="Weitz H."/>
            <person name="Taylor A."/>
            <person name="Grigoriev I.V."/>
            <person name="Nagy L.G."/>
            <person name="Martin F."/>
            <person name="Kauserud H."/>
        </authorList>
    </citation>
    <scope>NUCLEOTIDE SEQUENCE</scope>
    <source>
        <strain evidence="6">CBHHK067</strain>
    </source>
</reference>
<dbReference type="Pfam" id="PF00107">
    <property type="entry name" value="ADH_zinc_N"/>
    <property type="match status" value="1"/>
</dbReference>
<dbReference type="GO" id="GO:0046872">
    <property type="term" value="F:metal ion binding"/>
    <property type="evidence" value="ECO:0007669"/>
    <property type="project" value="UniProtKB-KW"/>
</dbReference>
<dbReference type="EMBL" id="JARKIE010000167">
    <property type="protein sequence ID" value="KAJ7672648.1"/>
    <property type="molecule type" value="Genomic_DNA"/>
</dbReference>
<proteinExistence type="inferred from homology"/>
<comment type="cofactor">
    <cofactor evidence="1">
        <name>Zn(2+)</name>
        <dbReference type="ChEBI" id="CHEBI:29105"/>
    </cofactor>
</comment>
<evidence type="ECO:0000313" key="7">
    <source>
        <dbReference type="Proteomes" id="UP001221757"/>
    </source>
</evidence>
<dbReference type="PANTHER" id="PTHR42813:SF4">
    <property type="entry name" value="NADP-DEPENDENT ISOPROPANOL DEHYDROGENASE"/>
    <property type="match status" value="1"/>
</dbReference>
<dbReference type="Gene3D" id="3.90.180.10">
    <property type="entry name" value="Medium-chain alcohol dehydrogenases, catalytic domain"/>
    <property type="match status" value="2"/>
</dbReference>
<gene>
    <name evidence="6" type="ORF">B0H17DRAFT_1161975</name>
</gene>
<dbReference type="Proteomes" id="UP001221757">
    <property type="component" value="Unassembled WGS sequence"/>
</dbReference>
<name>A0AAD7D035_MYCRO</name>
<evidence type="ECO:0000256" key="3">
    <source>
        <dbReference type="ARBA" id="ARBA00022723"/>
    </source>
</evidence>
<dbReference type="PANTHER" id="PTHR42813">
    <property type="entry name" value="ZINC-TYPE ALCOHOL DEHYDROGENASE-LIKE"/>
    <property type="match status" value="1"/>
</dbReference>
<protein>
    <recommendedName>
        <fullName evidence="5">Alcohol dehydrogenase-like C-terminal domain-containing protein</fullName>
    </recommendedName>
</protein>
<comment type="caution">
    <text evidence="6">The sequence shown here is derived from an EMBL/GenBank/DDBJ whole genome shotgun (WGS) entry which is preliminary data.</text>
</comment>
<organism evidence="6 7">
    <name type="scientific">Mycena rosella</name>
    <name type="common">Pink bonnet</name>
    <name type="synonym">Agaricus rosellus</name>
    <dbReference type="NCBI Taxonomy" id="1033263"/>
    <lineage>
        <taxon>Eukaryota</taxon>
        <taxon>Fungi</taxon>
        <taxon>Dikarya</taxon>
        <taxon>Basidiomycota</taxon>
        <taxon>Agaricomycotina</taxon>
        <taxon>Agaricomycetes</taxon>
        <taxon>Agaricomycetidae</taxon>
        <taxon>Agaricales</taxon>
        <taxon>Marasmiineae</taxon>
        <taxon>Mycenaceae</taxon>
        <taxon>Mycena</taxon>
    </lineage>
</organism>
<dbReference type="InterPro" id="IPR011032">
    <property type="entry name" value="GroES-like_sf"/>
</dbReference>
<dbReference type="Gene3D" id="3.40.50.720">
    <property type="entry name" value="NAD(P)-binding Rossmann-like Domain"/>
    <property type="match status" value="1"/>
</dbReference>
<evidence type="ECO:0000259" key="5">
    <source>
        <dbReference type="Pfam" id="PF00107"/>
    </source>
</evidence>
<dbReference type="SUPFAM" id="SSF50129">
    <property type="entry name" value="GroES-like"/>
    <property type="match status" value="1"/>
</dbReference>
<evidence type="ECO:0000256" key="2">
    <source>
        <dbReference type="ARBA" id="ARBA00008072"/>
    </source>
</evidence>
<dbReference type="InterPro" id="IPR036291">
    <property type="entry name" value="NAD(P)-bd_dom_sf"/>
</dbReference>
<feature type="domain" description="Alcohol dehydrogenase-like C-terminal" evidence="5">
    <location>
        <begin position="126"/>
        <end position="239"/>
    </location>
</feature>
<evidence type="ECO:0000256" key="4">
    <source>
        <dbReference type="ARBA" id="ARBA00022833"/>
    </source>
</evidence>